<evidence type="ECO:0000313" key="1">
    <source>
        <dbReference type="EMBL" id="MBC2770252.1"/>
    </source>
</evidence>
<sequence>MVQQLIIFGITETGQRFRPSDWAERLAGVMSQFRPPGMRGNRLTYSPYVVPTYLDGVRCVVVDHRLRDLEPLAWAFVCDFAKSNQLKTQERQAPPERPD</sequence>
<protein>
    <submittedName>
        <fullName evidence="1">DUF3579 domain-containing protein</fullName>
    </submittedName>
</protein>
<dbReference type="EMBL" id="JACJUU010000007">
    <property type="protein sequence ID" value="MBC2770252.1"/>
    <property type="molecule type" value="Genomic_DNA"/>
</dbReference>
<gene>
    <name evidence="1" type="ORF">GTU67_10060</name>
</gene>
<dbReference type="Proteomes" id="UP000545386">
    <property type="component" value="Unassembled WGS sequence"/>
</dbReference>
<name>A0A842HRG7_9BURK</name>
<proteinExistence type="predicted"/>
<dbReference type="InterPro" id="IPR021969">
    <property type="entry name" value="DUF3579"/>
</dbReference>
<reference evidence="1 2" key="1">
    <citation type="submission" date="2020-08" db="EMBL/GenBank/DDBJ databases">
        <title>Paraeoetvoesia sp. YC-7-48 draft genome sequence.</title>
        <authorList>
            <person name="Yao L."/>
        </authorList>
    </citation>
    <scope>NUCLEOTIDE SEQUENCE [LARGE SCALE GENOMIC DNA]</scope>
    <source>
        <strain evidence="2">YC-7-48</strain>
    </source>
</reference>
<keyword evidence="2" id="KW-1185">Reference proteome</keyword>
<dbReference type="Pfam" id="PF12112">
    <property type="entry name" value="DUF3579"/>
    <property type="match status" value="1"/>
</dbReference>
<accession>A0A842HRG7</accession>
<organism evidence="1 2">
    <name type="scientific">Pusillimonas minor</name>
    <dbReference type="NCBI Taxonomy" id="2697024"/>
    <lineage>
        <taxon>Bacteria</taxon>
        <taxon>Pseudomonadati</taxon>
        <taxon>Pseudomonadota</taxon>
        <taxon>Betaproteobacteria</taxon>
        <taxon>Burkholderiales</taxon>
        <taxon>Alcaligenaceae</taxon>
        <taxon>Pusillimonas</taxon>
    </lineage>
</organism>
<dbReference type="RefSeq" id="WP_185780025.1">
    <property type="nucleotide sequence ID" value="NZ_JACJUU010000007.1"/>
</dbReference>
<dbReference type="AlphaFoldDB" id="A0A842HRG7"/>
<dbReference type="Gene3D" id="3.30.70.2340">
    <property type="entry name" value="Uncharacterised protein PF12112 family, DUF3579"/>
    <property type="match status" value="1"/>
</dbReference>
<evidence type="ECO:0000313" key="2">
    <source>
        <dbReference type="Proteomes" id="UP000545386"/>
    </source>
</evidence>
<comment type="caution">
    <text evidence="1">The sequence shown here is derived from an EMBL/GenBank/DDBJ whole genome shotgun (WGS) entry which is preliminary data.</text>
</comment>